<dbReference type="EMBL" id="VCHE01000062">
    <property type="protein sequence ID" value="KAB2573240.1"/>
    <property type="molecule type" value="Genomic_DNA"/>
</dbReference>
<dbReference type="PANTHER" id="PTHR43976:SF16">
    <property type="entry name" value="SHORT-CHAIN DEHYDROGENASE_REDUCTASE FAMILY PROTEIN"/>
    <property type="match status" value="1"/>
</dbReference>
<keyword evidence="2" id="KW-0560">Oxidoreductase</keyword>
<dbReference type="PRINTS" id="PR00080">
    <property type="entry name" value="SDRFAMILY"/>
</dbReference>
<dbReference type="InterPro" id="IPR002347">
    <property type="entry name" value="SDR_fam"/>
</dbReference>
<evidence type="ECO:0000256" key="3">
    <source>
        <dbReference type="RuleBase" id="RU000363"/>
    </source>
</evidence>
<dbReference type="PANTHER" id="PTHR43976">
    <property type="entry name" value="SHORT CHAIN DEHYDROGENASE"/>
    <property type="match status" value="1"/>
</dbReference>
<organism evidence="4 5">
    <name type="scientific">Lasiodiplodia theobromae</name>
    <dbReference type="NCBI Taxonomy" id="45133"/>
    <lineage>
        <taxon>Eukaryota</taxon>
        <taxon>Fungi</taxon>
        <taxon>Dikarya</taxon>
        <taxon>Ascomycota</taxon>
        <taxon>Pezizomycotina</taxon>
        <taxon>Dothideomycetes</taxon>
        <taxon>Dothideomycetes incertae sedis</taxon>
        <taxon>Botryosphaeriales</taxon>
        <taxon>Botryosphaeriaceae</taxon>
        <taxon>Lasiodiplodia</taxon>
    </lineage>
</organism>
<evidence type="ECO:0000256" key="2">
    <source>
        <dbReference type="ARBA" id="ARBA00023002"/>
    </source>
</evidence>
<evidence type="ECO:0000256" key="1">
    <source>
        <dbReference type="ARBA" id="ARBA00006484"/>
    </source>
</evidence>
<comment type="similarity">
    <text evidence="1 3">Belongs to the short-chain dehydrogenases/reductases (SDR) family.</text>
</comment>
<keyword evidence="5" id="KW-1185">Reference proteome</keyword>
<dbReference type="InterPro" id="IPR036291">
    <property type="entry name" value="NAD(P)-bd_dom_sf"/>
</dbReference>
<dbReference type="SUPFAM" id="SSF51735">
    <property type="entry name" value="NAD(P)-binding Rossmann-fold domains"/>
    <property type="match status" value="1"/>
</dbReference>
<accession>A0A5N5D7C1</accession>
<sequence length="280" mass="29153">MASSVHRPVWVVTGASSGIGQAIALEAARFATVVAVGRSAARLQPVVRAGCRALELDVTASSEQLAQAVAGIAEREGTIDVLVNAAGYLLEGAAEETSDHELQQLFDTIALGPLRLARSVLPLMRRARAGVIANVAGIGALRGSPNAGPYCAAKAALSTLTEAMHDELAPLGVRVCLVQLGHFRTNFLQPGHRRKVQAHISDYDAVLDPIRAAFDGLNGAQQGDPLKGAQAIVKVLAGPEVPPLLAVGPDVPAAELRAHDQRRAQILAWQHIGGGTDLQG</sequence>
<dbReference type="InterPro" id="IPR051911">
    <property type="entry name" value="SDR_oxidoreductase"/>
</dbReference>
<dbReference type="GO" id="GO:0016491">
    <property type="term" value="F:oxidoreductase activity"/>
    <property type="evidence" value="ECO:0007669"/>
    <property type="project" value="UniProtKB-KW"/>
</dbReference>
<dbReference type="OrthoDB" id="1274115at2759"/>
<dbReference type="PRINTS" id="PR00081">
    <property type="entry name" value="GDHRDH"/>
</dbReference>
<gene>
    <name evidence="4" type="primary">yusZ_1</name>
    <name evidence="4" type="ORF">DBV05_g8051</name>
</gene>
<dbReference type="AlphaFoldDB" id="A0A5N5D7C1"/>
<dbReference type="Proteomes" id="UP000325902">
    <property type="component" value="Unassembled WGS sequence"/>
</dbReference>
<evidence type="ECO:0000313" key="4">
    <source>
        <dbReference type="EMBL" id="KAB2573240.1"/>
    </source>
</evidence>
<reference evidence="4 5" key="1">
    <citation type="journal article" date="2019" name="Sci. Rep.">
        <title>A multi-omics analysis of the grapevine pathogen Lasiodiplodia theobromae reveals that temperature affects the expression of virulence- and pathogenicity-related genes.</title>
        <authorList>
            <person name="Felix C."/>
            <person name="Meneses R."/>
            <person name="Goncalves M.F.M."/>
            <person name="Tilleman L."/>
            <person name="Duarte A.S."/>
            <person name="Jorrin-Novo J.V."/>
            <person name="Van de Peer Y."/>
            <person name="Deforce D."/>
            <person name="Van Nieuwerburgh F."/>
            <person name="Esteves A.C."/>
            <person name="Alves A."/>
        </authorList>
    </citation>
    <scope>NUCLEOTIDE SEQUENCE [LARGE SCALE GENOMIC DNA]</scope>
    <source>
        <strain evidence="4 5">LA-SOL3</strain>
    </source>
</reference>
<protein>
    <submittedName>
        <fullName evidence="4">Putative oxidoreductase YusZ</fullName>
    </submittedName>
</protein>
<dbReference type="Gene3D" id="3.40.50.720">
    <property type="entry name" value="NAD(P)-binding Rossmann-like Domain"/>
    <property type="match status" value="1"/>
</dbReference>
<proteinExistence type="inferred from homology"/>
<name>A0A5N5D7C1_9PEZI</name>
<evidence type="ECO:0000313" key="5">
    <source>
        <dbReference type="Proteomes" id="UP000325902"/>
    </source>
</evidence>
<dbReference type="CDD" id="cd05374">
    <property type="entry name" value="17beta-HSD-like_SDR_c"/>
    <property type="match status" value="1"/>
</dbReference>
<dbReference type="Pfam" id="PF00106">
    <property type="entry name" value="adh_short"/>
    <property type="match status" value="1"/>
</dbReference>
<comment type="caution">
    <text evidence="4">The sequence shown here is derived from an EMBL/GenBank/DDBJ whole genome shotgun (WGS) entry which is preliminary data.</text>
</comment>